<comment type="caution">
    <text evidence="1">The sequence shown here is derived from an EMBL/GenBank/DDBJ whole genome shotgun (WGS) entry which is preliminary data.</text>
</comment>
<proteinExistence type="predicted"/>
<protein>
    <submittedName>
        <fullName evidence="1">Uncharacterized protein</fullName>
    </submittedName>
</protein>
<sequence>MPRPAGRQLALVAAGFWSPMDEMLRSRHQARITSFLFACSHTPTDACCWGGYHLFSRRSPPSFSPGAGRGMLASGSIGVGDIALEIPESLSYHSNFLISLKWTCFEALPANFNTSWALGVPSTGWNQHWQLHLRVSHDPLAHGQLPDVLLLLLGANGFVNGASTWRSTIVIRSETKAASTISNDRYNISLLQKIGLDEAEVCVDIGFFID</sequence>
<dbReference type="Proteomes" id="UP000324897">
    <property type="component" value="Unassembled WGS sequence"/>
</dbReference>
<evidence type="ECO:0000313" key="1">
    <source>
        <dbReference type="EMBL" id="TVU35051.1"/>
    </source>
</evidence>
<reference evidence="1 2" key="1">
    <citation type="journal article" date="2019" name="Sci. Rep.">
        <title>A high-quality genome of Eragrostis curvula grass provides insights into Poaceae evolution and supports new strategies to enhance forage quality.</title>
        <authorList>
            <person name="Carballo J."/>
            <person name="Santos B.A.C.M."/>
            <person name="Zappacosta D."/>
            <person name="Garbus I."/>
            <person name="Selva J.P."/>
            <person name="Gallo C.A."/>
            <person name="Diaz A."/>
            <person name="Albertini E."/>
            <person name="Caccamo M."/>
            <person name="Echenique V."/>
        </authorList>
    </citation>
    <scope>NUCLEOTIDE SEQUENCE [LARGE SCALE GENOMIC DNA]</scope>
    <source>
        <strain evidence="2">cv. Victoria</strain>
        <tissue evidence="1">Leaf</tissue>
    </source>
</reference>
<name>A0A5J9VHQ6_9POAL</name>
<organism evidence="1 2">
    <name type="scientific">Eragrostis curvula</name>
    <name type="common">weeping love grass</name>
    <dbReference type="NCBI Taxonomy" id="38414"/>
    <lineage>
        <taxon>Eukaryota</taxon>
        <taxon>Viridiplantae</taxon>
        <taxon>Streptophyta</taxon>
        <taxon>Embryophyta</taxon>
        <taxon>Tracheophyta</taxon>
        <taxon>Spermatophyta</taxon>
        <taxon>Magnoliopsida</taxon>
        <taxon>Liliopsida</taxon>
        <taxon>Poales</taxon>
        <taxon>Poaceae</taxon>
        <taxon>PACMAD clade</taxon>
        <taxon>Chloridoideae</taxon>
        <taxon>Eragrostideae</taxon>
        <taxon>Eragrostidinae</taxon>
        <taxon>Eragrostis</taxon>
    </lineage>
</organism>
<dbReference type="AlphaFoldDB" id="A0A5J9VHQ6"/>
<evidence type="ECO:0000313" key="2">
    <source>
        <dbReference type="Proteomes" id="UP000324897"/>
    </source>
</evidence>
<feature type="non-terminal residue" evidence="1">
    <location>
        <position position="210"/>
    </location>
</feature>
<dbReference type="Gramene" id="TVU35051">
    <property type="protein sequence ID" value="TVU35051"/>
    <property type="gene ID" value="EJB05_16919"/>
</dbReference>
<gene>
    <name evidence="1" type="ORF">EJB05_16919</name>
</gene>
<dbReference type="EMBL" id="RWGY01000009">
    <property type="protein sequence ID" value="TVU35051.1"/>
    <property type="molecule type" value="Genomic_DNA"/>
</dbReference>
<accession>A0A5J9VHQ6</accession>
<keyword evidence="2" id="KW-1185">Reference proteome</keyword>